<dbReference type="SMART" id="SM00382">
    <property type="entry name" value="AAA"/>
    <property type="match status" value="1"/>
</dbReference>
<comment type="similarity">
    <text evidence="2 8">Belongs to the activator 1 large subunit family.</text>
</comment>
<gene>
    <name evidence="11" type="primary">rfc1</name>
    <name evidence="11" type="ORF">LTR24_001153</name>
</gene>
<protein>
    <recommendedName>
        <fullName evidence="3 8">Replication factor C subunit 1</fullName>
    </recommendedName>
</protein>
<feature type="compositionally biased region" description="Basic and acidic residues" evidence="9">
    <location>
        <begin position="404"/>
        <end position="437"/>
    </location>
</feature>
<feature type="region of interest" description="Disordered" evidence="9">
    <location>
        <begin position="1"/>
        <end position="309"/>
    </location>
</feature>
<sequence length="1073" mass="116796">MAGDIRNFFGGGGGGGPVKAAAPAKAKDSTPKKGAGRGRPRKVVSDDEDDVEETKPKKATPAKRKPAKEEPKEEETTSSAYFAGNKSKSGKGAANGTATTPKKSTNTNGSAPNSARRSARNSTKASYAEDSDQEMTTKVDDTREGGDDDVHADDFKTGRKADDYNEGSDSDGDNMPIKSRRQTKDKKATLNDEDSDLEMAEIPATDGAADSKRRSRASTARKRKIEEDDEDEEEETPKKKKKTAATRKQREKKSEEPDNSAAAQILNSVKTVRPPTPPPRDEDSKFKFQPGGGNAGAAPLAAGSKEIPEGADNCLAGMTFVFTGVLDSLGREEGQSIVKKYGAKVTGAPSSKTTFVVLGAEAGPKKLETIKKLGIKTIDEDGLFDLIRKMPENGGDSQAAAANAEKKAAAEKKMQEEAREMEKREKEKQKQAEKDAKAAATARGLQAPEKPKAPKVDDRLWVDKYAPDSMNGVCGNKGLVEGLQTWLRTWPKRHSENFKKAGTDGKGIYRAAMLHGPPGIGKTTAAHLVAKLEGYDVVESNASDSRSKKLVETGLRGVLDTTSLLGYFAGDGKKVDASKRKLVLIMDEVDGMSAGDRGGVGALAAVAKKTNIPMIMICNDRKLPKMKPFDFVTADFAFRRPTADMIRSRIMTICFREGLKLPKQVIDAIIEGSHADIRQIINMISTIKLDNKQMEYNDGKAMSKAWEKHVILKPWDIVNKILRAEMFTQASSATLNDKIELYFNDHEFSYLMLQENYLKTKMAQASNVSGKAHNLKLLELAEGAAASISDGDLVDRMIHGSQQQWSLMPTHAVFSFVKPASYVYGNFGGQVGFTSWLGNNSKQGKLSRYVKDIQSHMRLRTTADRHEIRQQYMSALWEKTIGLMKSQGKDSVEEVIEFMDSYYLSKDDYDAIMELGLGPMDQESVKIDTQTKAAFTRLYNSRDHPRSHQKAGDAGMARLGGGKRDKPDLEEAVDEEDDLVEAVDEVDEDEELDLKKDKFIKAPKKKAAPKAKAEPKGKGKGKGKRAANDDDDDDDDDEGEEDDEPKPKKKAAGGAGRGGGGAGRGRGRGRGKG</sequence>
<feature type="compositionally biased region" description="Basic and acidic residues" evidence="9">
    <location>
        <begin position="135"/>
        <end position="163"/>
    </location>
</feature>
<dbReference type="Pfam" id="PF08519">
    <property type="entry name" value="RFC1"/>
    <property type="match status" value="1"/>
</dbReference>
<feature type="compositionally biased region" description="Polar residues" evidence="9">
    <location>
        <begin position="96"/>
        <end position="125"/>
    </location>
</feature>
<dbReference type="InterPro" id="IPR003593">
    <property type="entry name" value="AAA+_ATPase"/>
</dbReference>
<name>A0ABR0KLM6_9EURO</name>
<keyword evidence="4 8" id="KW-0235">DNA replication</keyword>
<dbReference type="InterPro" id="IPR003959">
    <property type="entry name" value="ATPase_AAA_core"/>
</dbReference>
<keyword evidence="5 8" id="KW-0547">Nucleotide-binding</keyword>
<evidence type="ECO:0000259" key="10">
    <source>
        <dbReference type="PROSITE" id="PS50172"/>
    </source>
</evidence>
<proteinExistence type="inferred from homology"/>
<dbReference type="EMBL" id="JAVRRG010000008">
    <property type="protein sequence ID" value="KAK5100088.1"/>
    <property type="molecule type" value="Genomic_DNA"/>
</dbReference>
<dbReference type="InterPro" id="IPR012178">
    <property type="entry name" value="RFC1"/>
</dbReference>
<dbReference type="CDD" id="cd18140">
    <property type="entry name" value="HLD_clamp_RFC"/>
    <property type="match status" value="1"/>
</dbReference>
<evidence type="ECO:0000256" key="8">
    <source>
        <dbReference type="PIRNR" id="PIRNR036578"/>
    </source>
</evidence>
<feature type="region of interest" description="Disordered" evidence="9">
    <location>
        <begin position="939"/>
        <end position="1073"/>
    </location>
</feature>
<dbReference type="PANTHER" id="PTHR23389">
    <property type="entry name" value="CHROMOSOME TRANSMISSION FIDELITY FACTOR 18"/>
    <property type="match status" value="1"/>
</dbReference>
<accession>A0ABR0KLM6</accession>
<evidence type="ECO:0000256" key="1">
    <source>
        <dbReference type="ARBA" id="ARBA00004123"/>
    </source>
</evidence>
<comment type="caution">
    <text evidence="11">The sequence shown here is derived from an EMBL/GenBank/DDBJ whole genome shotgun (WGS) entry which is preliminary data.</text>
</comment>
<evidence type="ECO:0000256" key="6">
    <source>
        <dbReference type="ARBA" id="ARBA00022840"/>
    </source>
</evidence>
<evidence type="ECO:0000313" key="12">
    <source>
        <dbReference type="Proteomes" id="UP001345013"/>
    </source>
</evidence>
<dbReference type="Pfam" id="PF00533">
    <property type="entry name" value="BRCT"/>
    <property type="match status" value="1"/>
</dbReference>
<dbReference type="SMART" id="SM00292">
    <property type="entry name" value="BRCT"/>
    <property type="match status" value="1"/>
</dbReference>
<reference evidence="11 12" key="1">
    <citation type="submission" date="2023-08" db="EMBL/GenBank/DDBJ databases">
        <title>Black Yeasts Isolated from many extreme environments.</title>
        <authorList>
            <person name="Coleine C."/>
            <person name="Stajich J.E."/>
            <person name="Selbmann L."/>
        </authorList>
    </citation>
    <scope>NUCLEOTIDE SEQUENCE [LARGE SCALE GENOMIC DNA]</scope>
    <source>
        <strain evidence="11 12">CCFEE 5885</strain>
    </source>
</reference>
<dbReference type="SUPFAM" id="SSF48019">
    <property type="entry name" value="post-AAA+ oligomerization domain-like"/>
    <property type="match status" value="1"/>
</dbReference>
<dbReference type="CDD" id="cd00009">
    <property type="entry name" value="AAA"/>
    <property type="match status" value="1"/>
</dbReference>
<dbReference type="InterPro" id="IPR027417">
    <property type="entry name" value="P-loop_NTPase"/>
</dbReference>
<dbReference type="Proteomes" id="UP001345013">
    <property type="component" value="Unassembled WGS sequence"/>
</dbReference>
<keyword evidence="7 8" id="KW-0539">Nucleus</keyword>
<feature type="compositionally biased region" description="Basic residues" evidence="9">
    <location>
        <begin position="57"/>
        <end position="66"/>
    </location>
</feature>
<evidence type="ECO:0000256" key="5">
    <source>
        <dbReference type="ARBA" id="ARBA00022741"/>
    </source>
</evidence>
<dbReference type="InterPro" id="IPR047854">
    <property type="entry name" value="RFC_lid"/>
</dbReference>
<comment type="subcellular location">
    <subcellularLocation>
        <location evidence="1 8">Nucleus</location>
    </subcellularLocation>
</comment>
<dbReference type="SUPFAM" id="SSF52113">
    <property type="entry name" value="BRCT domain"/>
    <property type="match status" value="1"/>
</dbReference>
<dbReference type="Gene3D" id="1.20.272.10">
    <property type="match status" value="1"/>
</dbReference>
<feature type="compositionally biased region" description="Acidic residues" evidence="9">
    <location>
        <begin position="970"/>
        <end position="992"/>
    </location>
</feature>
<feature type="region of interest" description="Disordered" evidence="9">
    <location>
        <begin position="389"/>
        <end position="456"/>
    </location>
</feature>
<organism evidence="11 12">
    <name type="scientific">Lithohypha guttulata</name>
    <dbReference type="NCBI Taxonomy" id="1690604"/>
    <lineage>
        <taxon>Eukaryota</taxon>
        <taxon>Fungi</taxon>
        <taxon>Dikarya</taxon>
        <taxon>Ascomycota</taxon>
        <taxon>Pezizomycotina</taxon>
        <taxon>Eurotiomycetes</taxon>
        <taxon>Chaetothyriomycetidae</taxon>
        <taxon>Chaetothyriales</taxon>
        <taxon>Trichomeriaceae</taxon>
        <taxon>Lithohypha</taxon>
    </lineage>
</organism>
<feature type="compositionally biased region" description="Basic residues" evidence="9">
    <location>
        <begin position="213"/>
        <end position="223"/>
    </location>
</feature>
<evidence type="ECO:0000256" key="9">
    <source>
        <dbReference type="SAM" id="MobiDB-lite"/>
    </source>
</evidence>
<feature type="compositionally biased region" description="Gly residues" evidence="9">
    <location>
        <begin position="1053"/>
        <end position="1064"/>
    </location>
</feature>
<dbReference type="InterPro" id="IPR036420">
    <property type="entry name" value="BRCT_dom_sf"/>
</dbReference>
<dbReference type="InterPro" id="IPR008921">
    <property type="entry name" value="DNA_pol3_clamp-load_cplx_C"/>
</dbReference>
<evidence type="ECO:0000256" key="2">
    <source>
        <dbReference type="ARBA" id="ARBA00006116"/>
    </source>
</evidence>
<dbReference type="PROSITE" id="PS50172">
    <property type="entry name" value="BRCT"/>
    <property type="match status" value="1"/>
</dbReference>
<dbReference type="InterPro" id="IPR013725">
    <property type="entry name" value="DNA_replication_fac_RFC1_C"/>
</dbReference>
<evidence type="ECO:0000256" key="3">
    <source>
        <dbReference type="ARBA" id="ARBA00020401"/>
    </source>
</evidence>
<dbReference type="Pfam" id="PF25361">
    <property type="entry name" value="AAA_lid_RFC1"/>
    <property type="match status" value="1"/>
</dbReference>
<evidence type="ECO:0000313" key="11">
    <source>
        <dbReference type="EMBL" id="KAK5100088.1"/>
    </source>
</evidence>
<dbReference type="Gene3D" id="1.10.8.60">
    <property type="match status" value="1"/>
</dbReference>
<dbReference type="PIRSF" id="PIRSF036578">
    <property type="entry name" value="RFC1"/>
    <property type="match status" value="1"/>
</dbReference>
<evidence type="ECO:0000256" key="4">
    <source>
        <dbReference type="ARBA" id="ARBA00022705"/>
    </source>
</evidence>
<dbReference type="PANTHER" id="PTHR23389:SF6">
    <property type="entry name" value="REPLICATION FACTOR C SUBUNIT 1"/>
    <property type="match status" value="1"/>
</dbReference>
<keyword evidence="6 8" id="KW-0067">ATP-binding</keyword>
<dbReference type="InterPro" id="IPR001357">
    <property type="entry name" value="BRCT_dom"/>
</dbReference>
<dbReference type="Gene3D" id="3.40.50.10190">
    <property type="entry name" value="BRCT domain"/>
    <property type="match status" value="1"/>
</dbReference>
<feature type="compositionally biased region" description="Acidic residues" evidence="9">
    <location>
        <begin position="1029"/>
        <end position="1044"/>
    </location>
</feature>
<dbReference type="SUPFAM" id="SSF52540">
    <property type="entry name" value="P-loop containing nucleoside triphosphate hydrolases"/>
    <property type="match status" value="1"/>
</dbReference>
<evidence type="ECO:0000256" key="7">
    <source>
        <dbReference type="ARBA" id="ARBA00023242"/>
    </source>
</evidence>
<dbReference type="Pfam" id="PF00004">
    <property type="entry name" value="AAA"/>
    <property type="match status" value="1"/>
</dbReference>
<keyword evidence="12" id="KW-1185">Reference proteome</keyword>
<dbReference type="Gene3D" id="3.40.50.300">
    <property type="entry name" value="P-loop containing nucleotide triphosphate hydrolases"/>
    <property type="match status" value="1"/>
</dbReference>
<dbReference type="CDD" id="cd17752">
    <property type="entry name" value="BRCT_RFC1"/>
    <property type="match status" value="1"/>
</dbReference>
<feature type="compositionally biased region" description="Basic residues" evidence="9">
    <location>
        <begin position="238"/>
        <end position="251"/>
    </location>
</feature>
<feature type="domain" description="BRCT" evidence="10">
    <location>
        <begin position="310"/>
        <end position="389"/>
    </location>
</feature>